<dbReference type="EMBL" id="NFDG01000121">
    <property type="protein sequence ID" value="OTY15285.1"/>
    <property type="molecule type" value="Genomic_DNA"/>
</dbReference>
<dbReference type="Pfam" id="PF17291">
    <property type="entry name" value="M60-like_N"/>
    <property type="match status" value="1"/>
</dbReference>
<dbReference type="PANTHER" id="PTHR15730:SF5">
    <property type="entry name" value="SI:CH211-210B2.2-RELATED"/>
    <property type="match status" value="1"/>
</dbReference>
<gene>
    <name evidence="3" type="ORF">BK732_19345</name>
</gene>
<dbReference type="PANTHER" id="PTHR15730">
    <property type="entry name" value="EXPERIMENTAL AUTOIMMUNE PROSTATITIS ANTIGEN 2-RELATED"/>
    <property type="match status" value="1"/>
</dbReference>
<dbReference type="Pfam" id="PF22501">
    <property type="entry name" value="DUF6991"/>
    <property type="match status" value="1"/>
</dbReference>
<evidence type="ECO:0000313" key="4">
    <source>
        <dbReference type="Proteomes" id="UP000194860"/>
    </source>
</evidence>
<feature type="domain" description="Peptidase M60" evidence="2">
    <location>
        <begin position="78"/>
        <end position="368"/>
    </location>
</feature>
<evidence type="ECO:0000256" key="1">
    <source>
        <dbReference type="SAM" id="SignalP"/>
    </source>
</evidence>
<dbReference type="InterPro" id="IPR031161">
    <property type="entry name" value="Peptidase_M60_dom"/>
</dbReference>
<dbReference type="Gene3D" id="2.60.120.1250">
    <property type="entry name" value="Peptidase M60, enhancin-like domain 1"/>
    <property type="match status" value="1"/>
</dbReference>
<dbReference type="SMART" id="SM01276">
    <property type="entry name" value="M60-like"/>
    <property type="match status" value="1"/>
</dbReference>
<dbReference type="RefSeq" id="WP_088033293.1">
    <property type="nucleotide sequence ID" value="NZ_NFDG01000121.1"/>
</dbReference>
<feature type="chain" id="PRO_5038741738" evidence="1">
    <location>
        <begin position="27"/>
        <end position="1491"/>
    </location>
</feature>
<reference evidence="3 4" key="1">
    <citation type="submission" date="2016-10" db="EMBL/GenBank/DDBJ databases">
        <title>Comparative genomics of Bacillus thuringiensis reveals a path to pathogens against multiple invertebrate hosts.</title>
        <authorList>
            <person name="Zheng J."/>
            <person name="Gao Q."/>
            <person name="Liu H."/>
            <person name="Peng D."/>
            <person name="Ruan L."/>
            <person name="Sun M."/>
        </authorList>
    </citation>
    <scope>NUCLEOTIDE SEQUENCE [LARGE SCALE GENOMIC DNA]</scope>
    <source>
        <strain evidence="3">BGSC 4BM1</strain>
    </source>
</reference>
<dbReference type="Pfam" id="PF03272">
    <property type="entry name" value="Mucin_bdg"/>
    <property type="match status" value="5"/>
</dbReference>
<name>A0A243A999_BACTU</name>
<dbReference type="Proteomes" id="UP000194860">
    <property type="component" value="Unassembled WGS sequence"/>
</dbReference>
<sequence length="1491" mass="169138">MSKKKTSRVLVAGICISTLLSPVAFEASKGYAAPLEENKGGNLEEVKENKFEQRVFQLPGKGDVKEEQERLKMRLAFSPNEPTGIYVKPNEKISIEIKGNQPIKAFIGTYSYEEAAPKEFDLKPGKNEISSPNGGILYFYNLNKTGEVTATVTNGGTHFPLFILGKHTKKDWDEMLEKYKDPYAIELKGNRSLITATYENVEKNMKNTDPTELMKKHDEAIRIENQISGIVDEGSGIGSPIKHYTHFVETKYTDSTGYMFARDYYTGYPTDTIKYVLNIDLFQHDGWGPWHEVGHIHQMVPWMWSGTEETTVNIYALAVQMAFGNESRMEKDGRYEKAFEYMNQPDAEKNFDTSDPLIMFWQLHLVYGDQFYPKLHQMYRVLSDTEFPMLDTNEVLSNKEIQQMFIYMASKAAGQNLISYFERWGLQAEADTVEKVSKLQLPEPKNEIWLSRDSNPIREKQVEKYKVPYGEAVDNIPNIVMGTTIDEKKASELVQNLGENVNVTGKIAWSKTESGNQIVNVEIVDAEGNVNAIPVPVNAVYGDSMVFKTYWNTNSVVTLDHKDKKFNTTLVRNILDHSYRNQKYAGITIYDANGNEKKSVSAEGQEGLKNFVKELDGMSFEYGDILKVHHIQPQYLAWYHENKLVDQGAAKSKKEKFFKITEQGYELIDGLQEVKAVPQKIVVGTDVTTLDAKNFVEVKGGEIIGFVEKPNTTKIGEQKVKVETKDRFGNKQVTEVPVEVIYGDSIMFFGTSYGGSNIKSVVTLNHEEKKFSTTDSEGPMHTSFADEKYMEMTVYDKAGKEKKAVSVKASENTKAFAEQFNGMTFEYGDVVKVYQREFDRFKVYKKNEFVDTEYGVHEVFFKVTEQGFERIATQQEVTAVPQKVVIGTGAEKLNAKDFVQVKDGEVIGFVEKPNTTKIGEQKVKVETKDHFGNKKVTEVSLEVTYGDSLVFKGIEYTGDGDIKSVVTLQHDKKKFSATDHHNKAHGNFKEETYFEFALLDATGKEKKKATVKGVENTKEFAKAINGLGFEYGDVVKVYHAESDRFNWYQNSTFAGQGKAKVEKELFFKVTEKGFERMETLQEVTAKPQQVVVGTDVEKLDAKNFVQVKDGEVVGFVEKPNTTKIGEQKVKVETKDRFGNKKVTEVSLEVIYGDSIMFFGTSYGGSNIKSVVTLNHEEKKFSTTDSEGPMHTSFADEKYMGMTVYDKDGKEKKTLSVKASENTKGFAEQFNGMTFEYGDMVKVYQKEFDRFKVYKKNELVDTQYGVHEVFFKVTEQGFERMEAMQEVTAVPQKVTIGTDAEKLEVKDFVQVKDGEVIGFVEKPNTTKIGEQKVKVETKDRFGNKKVTEVPVEVIYGDSIMFFGTWYGGTNIKSIITLNHEDKKLSTVGSEGPVHTQFKGEKYMGLTVLDKDGKEKKQMVLEGMENTKAFAEQFNGISFEYGDVVKVYQAEFDRFKVYKKNVEVNTQYGVHDVFFKITEKGFERVEGIQEIKA</sequence>
<proteinExistence type="predicted"/>
<dbReference type="InterPro" id="IPR004954">
    <property type="entry name" value="Mucin-bd"/>
</dbReference>
<dbReference type="PROSITE" id="PS51723">
    <property type="entry name" value="PEPTIDASE_M60"/>
    <property type="match status" value="1"/>
</dbReference>
<evidence type="ECO:0000313" key="3">
    <source>
        <dbReference type="EMBL" id="OTY15285.1"/>
    </source>
</evidence>
<dbReference type="Pfam" id="PF13402">
    <property type="entry name" value="Peptidase_M60"/>
    <property type="match status" value="1"/>
</dbReference>
<dbReference type="InterPro" id="IPR042279">
    <property type="entry name" value="Pep_M60_3"/>
</dbReference>
<feature type="signal peptide" evidence="1">
    <location>
        <begin position="1"/>
        <end position="26"/>
    </location>
</feature>
<accession>A0A243A999</accession>
<evidence type="ECO:0000259" key="2">
    <source>
        <dbReference type="PROSITE" id="PS51723"/>
    </source>
</evidence>
<dbReference type="InterPro" id="IPR051244">
    <property type="entry name" value="TCAF"/>
</dbReference>
<comment type="caution">
    <text evidence="3">The sequence shown here is derived from an EMBL/GenBank/DDBJ whole genome shotgun (WGS) entry which is preliminary data.</text>
</comment>
<organism evidence="3 4">
    <name type="scientific">Bacillus thuringiensis serovar navarrensis</name>
    <dbReference type="NCBI Taxonomy" id="339658"/>
    <lineage>
        <taxon>Bacteria</taxon>
        <taxon>Bacillati</taxon>
        <taxon>Bacillota</taxon>
        <taxon>Bacilli</taxon>
        <taxon>Bacillales</taxon>
        <taxon>Bacillaceae</taxon>
        <taxon>Bacillus</taxon>
        <taxon>Bacillus cereus group</taxon>
    </lineage>
</organism>
<dbReference type="InterPro" id="IPR035423">
    <property type="entry name" value="M60-like_N"/>
</dbReference>
<keyword evidence="1" id="KW-0732">Signal</keyword>
<dbReference type="Gene3D" id="3.40.390.80">
    <property type="entry name" value="Peptidase M60, enhancin-like domain 2"/>
    <property type="match status" value="1"/>
</dbReference>
<protein>
    <submittedName>
        <fullName evidence="3">Wall-associated protein</fullName>
    </submittedName>
</protein>
<dbReference type="Gene3D" id="2.60.40.3600">
    <property type="match status" value="5"/>
</dbReference>
<dbReference type="InterPro" id="IPR054260">
    <property type="entry name" value="DUF6991"/>
</dbReference>
<dbReference type="Gene3D" id="1.10.390.30">
    <property type="entry name" value="Peptidase M60, enhancin-like domain 3"/>
    <property type="match status" value="1"/>
</dbReference>